<accession>A0A4U8UZF6</accession>
<evidence type="ECO:0000313" key="1">
    <source>
        <dbReference type="EMBL" id="TMS38956.1"/>
    </source>
</evidence>
<dbReference type="Proteomes" id="UP000298663">
    <property type="component" value="Unassembled WGS sequence"/>
</dbReference>
<dbReference type="EMBL" id="AZBU02000001">
    <property type="protein sequence ID" value="TMS38956.1"/>
    <property type="molecule type" value="Genomic_DNA"/>
</dbReference>
<dbReference type="OrthoDB" id="787137at2759"/>
<reference evidence="1 2" key="1">
    <citation type="journal article" date="2015" name="Genome Biol.">
        <title>Comparative genomics of Steinernema reveals deeply conserved gene regulatory networks.</title>
        <authorList>
            <person name="Dillman A.R."/>
            <person name="Macchietto M."/>
            <person name="Porter C.F."/>
            <person name="Rogers A."/>
            <person name="Williams B."/>
            <person name="Antoshechkin I."/>
            <person name="Lee M.M."/>
            <person name="Goodwin Z."/>
            <person name="Lu X."/>
            <person name="Lewis E.E."/>
            <person name="Goodrich-Blair H."/>
            <person name="Stock S.P."/>
            <person name="Adams B.J."/>
            <person name="Sternberg P.W."/>
            <person name="Mortazavi A."/>
        </authorList>
    </citation>
    <scope>NUCLEOTIDE SEQUENCE [LARGE SCALE GENOMIC DNA]</scope>
    <source>
        <strain evidence="1 2">ALL</strain>
    </source>
</reference>
<evidence type="ECO:0000313" key="2">
    <source>
        <dbReference type="Proteomes" id="UP000298663"/>
    </source>
</evidence>
<protein>
    <submittedName>
        <fullName evidence="1">Uncharacterized protein</fullName>
    </submittedName>
</protein>
<name>A0A4U8UZF6_STECR</name>
<proteinExistence type="predicted"/>
<comment type="caution">
    <text evidence="1">The sequence shown here is derived from an EMBL/GenBank/DDBJ whole genome shotgun (WGS) entry which is preliminary data.</text>
</comment>
<dbReference type="AlphaFoldDB" id="A0A4U8UZF6"/>
<organism evidence="1 2">
    <name type="scientific">Steinernema carpocapsae</name>
    <name type="common">Entomopathogenic nematode</name>
    <dbReference type="NCBI Taxonomy" id="34508"/>
    <lineage>
        <taxon>Eukaryota</taxon>
        <taxon>Metazoa</taxon>
        <taxon>Ecdysozoa</taxon>
        <taxon>Nematoda</taxon>
        <taxon>Chromadorea</taxon>
        <taxon>Rhabditida</taxon>
        <taxon>Tylenchina</taxon>
        <taxon>Panagrolaimomorpha</taxon>
        <taxon>Strongyloidoidea</taxon>
        <taxon>Steinernematidae</taxon>
        <taxon>Steinernema</taxon>
    </lineage>
</organism>
<reference evidence="1 2" key="2">
    <citation type="journal article" date="2019" name="G3 (Bethesda)">
        <title>Hybrid Assembly of the Genome of the Entomopathogenic Nematode Steinernema carpocapsae Identifies the X-Chromosome.</title>
        <authorList>
            <person name="Serra L."/>
            <person name="Macchietto M."/>
            <person name="Macias-Munoz A."/>
            <person name="McGill C.J."/>
            <person name="Rodriguez I.M."/>
            <person name="Rodriguez B."/>
            <person name="Murad R."/>
            <person name="Mortazavi A."/>
        </authorList>
    </citation>
    <scope>NUCLEOTIDE SEQUENCE [LARGE SCALE GENOMIC DNA]</scope>
    <source>
        <strain evidence="1 2">ALL</strain>
    </source>
</reference>
<sequence length="70" mass="7893">MGRGRPPLVRDKPPVVVDEAGPSMTQGELRSHVQIDILASLITSYYNRNTPMLIRKKQHPKLLNSFIVVL</sequence>
<keyword evidence="2" id="KW-1185">Reference proteome</keyword>
<gene>
    <name evidence="1" type="ORF">L596_005573</name>
</gene>